<name>A0A1D1W9E2_RAMVA</name>
<organism evidence="5 6">
    <name type="scientific">Ramazzottius varieornatus</name>
    <name type="common">Water bear</name>
    <name type="synonym">Tardigrade</name>
    <dbReference type="NCBI Taxonomy" id="947166"/>
    <lineage>
        <taxon>Eukaryota</taxon>
        <taxon>Metazoa</taxon>
        <taxon>Ecdysozoa</taxon>
        <taxon>Tardigrada</taxon>
        <taxon>Eutardigrada</taxon>
        <taxon>Parachela</taxon>
        <taxon>Hypsibioidea</taxon>
        <taxon>Ramazzottiidae</taxon>
        <taxon>Ramazzottius</taxon>
    </lineage>
</organism>
<evidence type="ECO:0008006" key="7">
    <source>
        <dbReference type="Google" id="ProtNLM"/>
    </source>
</evidence>
<dbReference type="EMBL" id="BDGG01000088">
    <property type="protein sequence ID" value="GAV09975.1"/>
    <property type="molecule type" value="Genomic_DNA"/>
</dbReference>
<proteinExistence type="predicted"/>
<dbReference type="PANTHER" id="PTHR19303:SF74">
    <property type="entry name" value="POGO TRANSPOSABLE ELEMENT WITH KRAB DOMAIN"/>
    <property type="match status" value="1"/>
</dbReference>
<feature type="compositionally biased region" description="Low complexity" evidence="2">
    <location>
        <begin position="431"/>
        <end position="446"/>
    </location>
</feature>
<dbReference type="OrthoDB" id="71166at2759"/>
<dbReference type="GO" id="GO:0005634">
    <property type="term" value="C:nucleus"/>
    <property type="evidence" value="ECO:0007669"/>
    <property type="project" value="UniProtKB-SubCell"/>
</dbReference>
<evidence type="ECO:0000256" key="1">
    <source>
        <dbReference type="ARBA" id="ARBA00004123"/>
    </source>
</evidence>
<dbReference type="Pfam" id="PF05225">
    <property type="entry name" value="HTH_psq"/>
    <property type="match status" value="1"/>
</dbReference>
<dbReference type="InterPro" id="IPR004875">
    <property type="entry name" value="DDE_SF_endonuclease_dom"/>
</dbReference>
<dbReference type="GO" id="GO:0003677">
    <property type="term" value="F:DNA binding"/>
    <property type="evidence" value="ECO:0007669"/>
    <property type="project" value="InterPro"/>
</dbReference>
<dbReference type="Proteomes" id="UP000186922">
    <property type="component" value="Unassembled WGS sequence"/>
</dbReference>
<dbReference type="PANTHER" id="PTHR19303">
    <property type="entry name" value="TRANSPOSON"/>
    <property type="match status" value="1"/>
</dbReference>
<dbReference type="InterPro" id="IPR050863">
    <property type="entry name" value="CenT-Element_Derived"/>
</dbReference>
<evidence type="ECO:0000313" key="5">
    <source>
        <dbReference type="EMBL" id="GAV09975.1"/>
    </source>
</evidence>
<feature type="region of interest" description="Disordered" evidence="2">
    <location>
        <begin position="424"/>
        <end position="454"/>
    </location>
</feature>
<keyword evidence="6" id="KW-1185">Reference proteome</keyword>
<evidence type="ECO:0000259" key="4">
    <source>
        <dbReference type="Pfam" id="PF05225"/>
    </source>
</evidence>
<dbReference type="SUPFAM" id="SSF46689">
    <property type="entry name" value="Homeodomain-like"/>
    <property type="match status" value="1"/>
</dbReference>
<evidence type="ECO:0000256" key="2">
    <source>
        <dbReference type="SAM" id="MobiDB-lite"/>
    </source>
</evidence>
<dbReference type="InterPro" id="IPR009057">
    <property type="entry name" value="Homeodomain-like_sf"/>
</dbReference>
<protein>
    <recommendedName>
        <fullName evidence="7">HTH psq-type domain-containing protein</fullName>
    </recommendedName>
</protein>
<feature type="domain" description="HTH psq-type" evidence="4">
    <location>
        <begin position="19"/>
        <end position="55"/>
    </location>
</feature>
<feature type="domain" description="DDE-1" evidence="3">
    <location>
        <begin position="203"/>
        <end position="360"/>
    </location>
</feature>
<gene>
    <name evidence="5" type="primary">RvY_19459-1</name>
    <name evidence="5" type="synonym">RvY_19459.1</name>
    <name evidence="5" type="ORF">RvY_19459</name>
</gene>
<comment type="subcellular location">
    <subcellularLocation>
        <location evidence="1">Nucleus</location>
    </subcellularLocation>
</comment>
<accession>A0A1D1W9E2</accession>
<evidence type="ECO:0000313" key="6">
    <source>
        <dbReference type="Proteomes" id="UP000186922"/>
    </source>
</evidence>
<reference evidence="5 6" key="1">
    <citation type="journal article" date="2016" name="Nat. Commun.">
        <title>Extremotolerant tardigrade genome and improved radiotolerance of human cultured cells by tardigrade-unique protein.</title>
        <authorList>
            <person name="Hashimoto T."/>
            <person name="Horikawa D.D."/>
            <person name="Saito Y."/>
            <person name="Kuwahara H."/>
            <person name="Kozuka-Hata H."/>
            <person name="Shin-I T."/>
            <person name="Minakuchi Y."/>
            <person name="Ohishi K."/>
            <person name="Motoyama A."/>
            <person name="Aizu T."/>
            <person name="Enomoto A."/>
            <person name="Kondo K."/>
            <person name="Tanaka S."/>
            <person name="Hara Y."/>
            <person name="Koshikawa S."/>
            <person name="Sagara H."/>
            <person name="Miura T."/>
            <person name="Yokobori S."/>
            <person name="Miyagawa K."/>
            <person name="Suzuki Y."/>
            <person name="Kubo T."/>
            <person name="Oyama M."/>
            <person name="Kohara Y."/>
            <person name="Fujiyama A."/>
            <person name="Arakawa K."/>
            <person name="Katayama T."/>
            <person name="Toyoda A."/>
            <person name="Kunieda T."/>
        </authorList>
    </citation>
    <scope>NUCLEOTIDE SEQUENCE [LARGE SCALE GENOMIC DNA]</scope>
    <source>
        <strain evidence="5 6">YOKOZUNA-1</strain>
    </source>
</reference>
<evidence type="ECO:0000259" key="3">
    <source>
        <dbReference type="Pfam" id="PF03184"/>
    </source>
</evidence>
<dbReference type="Gene3D" id="1.10.10.60">
    <property type="entry name" value="Homeodomain-like"/>
    <property type="match status" value="1"/>
</dbReference>
<dbReference type="AlphaFoldDB" id="A0A1D1W9E2"/>
<comment type="caution">
    <text evidence="5">The sequence shown here is derived from an EMBL/GenBank/DDBJ whole genome shotgun (WGS) entry which is preliminary data.</text>
</comment>
<dbReference type="InterPro" id="IPR007889">
    <property type="entry name" value="HTH_Psq"/>
</dbReference>
<sequence length="454" mass="51617">MAVRSQLKTAFQVHQELSLEAAIHEVKNGQSQASAAKIYRISRTTLRNRLQNSTPSSVGAPTKFASHEEDRLAEFFLACSDQGVPLNRYHCLQIFSEVAIELGMQSTTFNDAFFNRFISRHPDVSLRIAHASNRKKDREWTTELCEEYISRLRSLFDRGFLERPEQVWNLDETAFDTSEMYDRVVARKGVNQIPSQFDGNEKECVTILPCGNAAGVQLKFMALYAGKIHVQSRLDDTFGLCYHAVNSSGYMDTVHFANYIRKEVFPAINELKSVIFLDGHYSHVNNLRLIRYCKQFFEESGKQVEIFCLPSGQTSHLQPFDVSAFGGVKKKWKMYLRDRKLVKGGRISSVLLSKNAFQFLHIRFVHRDSLLTVILLGDEGQSTVARGETLVPNRRMHGKVRVQCWTEFTVWVCQDGIVPVFTGSDTTNGEASPRSPNNRARNPPRNTAGLRSFD</sequence>
<dbReference type="Pfam" id="PF03184">
    <property type="entry name" value="DDE_1"/>
    <property type="match status" value="1"/>
</dbReference>